<proteinExistence type="predicted"/>
<protein>
    <submittedName>
        <fullName evidence="1">Uncharacterized protein</fullName>
    </submittedName>
</protein>
<comment type="caution">
    <text evidence="1">The sequence shown here is derived from an EMBL/GenBank/DDBJ whole genome shotgun (WGS) entry which is preliminary data.</text>
</comment>
<dbReference type="Proteomes" id="UP000032210">
    <property type="component" value="Unassembled WGS sequence"/>
</dbReference>
<dbReference type="PATRIC" id="fig|294.125.peg.991"/>
<evidence type="ECO:0000313" key="2">
    <source>
        <dbReference type="Proteomes" id="UP000032210"/>
    </source>
</evidence>
<sequence>MCKLYLNLVCAERDIQMFNKVNALLGSDVCNASFESSNFLRAIINEKIFEAPIVGGRYDGDETNWIRRSWGRGSLVEGATTHSVIFITCLPELRNDEKYELSTIGIPASIGFTNLFPADDGNEFDYLVEVKSGWLQLNHDFSTYWVTGSFAFSVDVIQPDSSVLHFDVKDGELRVGPTTSTR</sequence>
<name>A0A0D0SPD1_PSEFL</name>
<gene>
    <name evidence="1" type="ORF">PFLU3_09640</name>
</gene>
<evidence type="ECO:0000313" key="1">
    <source>
        <dbReference type="EMBL" id="KIR23613.1"/>
    </source>
</evidence>
<dbReference type="AlphaFoldDB" id="A0A0D0SPD1"/>
<organism evidence="1 2">
    <name type="scientific">Pseudomonas fluorescens</name>
    <dbReference type="NCBI Taxonomy" id="294"/>
    <lineage>
        <taxon>Bacteria</taxon>
        <taxon>Pseudomonadati</taxon>
        <taxon>Pseudomonadota</taxon>
        <taxon>Gammaproteobacteria</taxon>
        <taxon>Pseudomonadales</taxon>
        <taxon>Pseudomonadaceae</taxon>
        <taxon>Pseudomonas</taxon>
    </lineage>
</organism>
<dbReference type="EMBL" id="JXCQ01000006">
    <property type="protein sequence ID" value="KIR23613.1"/>
    <property type="molecule type" value="Genomic_DNA"/>
</dbReference>
<accession>A0A0D0SPD1</accession>
<reference evidence="1 2" key="1">
    <citation type="submission" date="2015-01" db="EMBL/GenBank/DDBJ databases">
        <title>Genome sequence of the beneficial rhizobacterium Pseudomonas fluorescens 2-79.</title>
        <authorList>
            <person name="Thuermer A."/>
            <person name="Daniel R."/>
        </authorList>
    </citation>
    <scope>NUCLEOTIDE SEQUENCE [LARGE SCALE GENOMIC DNA]</scope>
    <source>
        <strain evidence="1 2">2-79</strain>
    </source>
</reference>